<evidence type="ECO:0000256" key="4">
    <source>
        <dbReference type="ARBA" id="ARBA00010441"/>
    </source>
</evidence>
<evidence type="ECO:0000313" key="19">
    <source>
        <dbReference type="Proteomes" id="UP000628854"/>
    </source>
</evidence>
<dbReference type="InterPro" id="IPR000462">
    <property type="entry name" value="CDP-OH_P_trans"/>
</dbReference>
<dbReference type="EMBL" id="BMKF01000002">
    <property type="protein sequence ID" value="GGB74363.1"/>
    <property type="molecule type" value="Genomic_DNA"/>
</dbReference>
<feature type="transmembrane region" description="Helical" evidence="17">
    <location>
        <begin position="38"/>
        <end position="58"/>
    </location>
</feature>
<evidence type="ECO:0000256" key="5">
    <source>
        <dbReference type="ARBA" id="ARBA00013170"/>
    </source>
</evidence>
<dbReference type="InterPro" id="IPR048254">
    <property type="entry name" value="CDP_ALCOHOL_P_TRANSF_CS"/>
</dbReference>
<comment type="pathway">
    <text evidence="3">Lipid metabolism.</text>
</comment>
<name>A0ABQ1JSP7_9PROT</name>
<sequence length="205" mass="21854">MGLKWLPNTVTILRCVLAIWVGFLILEFGRQLDAGRATGSWVFLPFAAFVFVAATDWLDGALARGLDAVSPLGARLDPIADKLLTGACLLTLAHLDSWTWTVSIPALTIVGRDLLMTAIRESMGNPRGLKVTRAAKWKTAVALVAIGACLLGMAISALALDTERFSAAWIGTRAVLMAGLVGIWVAAIMSVMTAADYVSALRQQD</sequence>
<dbReference type="PANTHER" id="PTHR14269">
    <property type="entry name" value="CDP-DIACYLGLYCEROL--GLYCEROL-3-PHOSPHATE 3-PHOSPHATIDYLTRANSFERASE-RELATED"/>
    <property type="match status" value="1"/>
</dbReference>
<proteinExistence type="inferred from homology"/>
<dbReference type="PROSITE" id="PS00379">
    <property type="entry name" value="CDP_ALCOHOL_P_TRANSF"/>
    <property type="match status" value="1"/>
</dbReference>
<feature type="transmembrane region" description="Helical" evidence="17">
    <location>
        <begin position="6"/>
        <end position="26"/>
    </location>
</feature>
<comment type="catalytic activity">
    <reaction evidence="15">
        <text>a CDP-1,2-diacyl-sn-glycerol + sn-glycerol 3-phosphate = a 1,2-diacyl-sn-glycero-3-phospho-(1'-sn-glycero-3'-phosphate) + CMP + H(+)</text>
        <dbReference type="Rhea" id="RHEA:12593"/>
        <dbReference type="ChEBI" id="CHEBI:15378"/>
        <dbReference type="ChEBI" id="CHEBI:57597"/>
        <dbReference type="ChEBI" id="CHEBI:58332"/>
        <dbReference type="ChEBI" id="CHEBI:60110"/>
        <dbReference type="ChEBI" id="CHEBI:60377"/>
        <dbReference type="EC" id="2.7.8.5"/>
    </reaction>
</comment>
<evidence type="ECO:0000256" key="15">
    <source>
        <dbReference type="ARBA" id="ARBA00048586"/>
    </source>
</evidence>
<keyword evidence="13" id="KW-0594">Phospholipid biosynthesis</keyword>
<dbReference type="EC" id="2.7.8.5" evidence="5"/>
<dbReference type="PANTHER" id="PTHR14269:SF62">
    <property type="entry name" value="CDP-DIACYLGLYCEROL--GLYCEROL-3-PHOSPHATE 3-PHOSPHATIDYLTRANSFERASE 1, CHLOROPLASTIC"/>
    <property type="match status" value="1"/>
</dbReference>
<accession>A0ABQ1JSP7</accession>
<dbReference type="Pfam" id="PF01066">
    <property type="entry name" value="CDP-OH_P_transf"/>
    <property type="match status" value="1"/>
</dbReference>
<keyword evidence="14" id="KW-1208">Phospholipid metabolism</keyword>
<feature type="transmembrane region" description="Helical" evidence="17">
    <location>
        <begin position="98"/>
        <end position="119"/>
    </location>
</feature>
<evidence type="ECO:0000313" key="18">
    <source>
        <dbReference type="EMBL" id="GGB74363.1"/>
    </source>
</evidence>
<reference evidence="19" key="1">
    <citation type="journal article" date="2019" name="Int. J. Syst. Evol. Microbiol.">
        <title>The Global Catalogue of Microorganisms (GCM) 10K type strain sequencing project: providing services to taxonomists for standard genome sequencing and annotation.</title>
        <authorList>
            <consortium name="The Broad Institute Genomics Platform"/>
            <consortium name="The Broad Institute Genome Sequencing Center for Infectious Disease"/>
            <person name="Wu L."/>
            <person name="Ma J."/>
        </authorList>
    </citation>
    <scope>NUCLEOTIDE SEQUENCE [LARGE SCALE GENOMIC DNA]</scope>
    <source>
        <strain evidence="19">CGMCC 1.15928</strain>
    </source>
</reference>
<keyword evidence="10 17" id="KW-1133">Transmembrane helix</keyword>
<evidence type="ECO:0000256" key="7">
    <source>
        <dbReference type="ARBA" id="ARBA00022516"/>
    </source>
</evidence>
<keyword evidence="19" id="KW-1185">Reference proteome</keyword>
<evidence type="ECO:0000256" key="8">
    <source>
        <dbReference type="ARBA" id="ARBA00022679"/>
    </source>
</evidence>
<comment type="subcellular location">
    <subcellularLocation>
        <location evidence="1">Membrane</location>
        <topology evidence="1">Multi-pass membrane protein</topology>
    </subcellularLocation>
</comment>
<feature type="transmembrane region" description="Helical" evidence="17">
    <location>
        <begin position="175"/>
        <end position="198"/>
    </location>
</feature>
<keyword evidence="7" id="KW-0444">Lipid biosynthesis</keyword>
<keyword evidence="11" id="KW-0443">Lipid metabolism</keyword>
<protein>
    <recommendedName>
        <fullName evidence="6">CDP-diacylglycerol--glycerol-3-phosphate 3-phosphatidyltransferase</fullName>
        <ecNumber evidence="5">2.7.8.5</ecNumber>
    </recommendedName>
</protein>
<evidence type="ECO:0000256" key="12">
    <source>
        <dbReference type="ARBA" id="ARBA00023136"/>
    </source>
</evidence>
<comment type="pathway">
    <text evidence="2">Phospholipid metabolism; phosphatidylglycerol biosynthesis; phosphatidylglycerol from CDP-diacylglycerol: step 1/2.</text>
</comment>
<organism evidence="18 19">
    <name type="scientific">Henriciella pelagia</name>
    <dbReference type="NCBI Taxonomy" id="1977912"/>
    <lineage>
        <taxon>Bacteria</taxon>
        <taxon>Pseudomonadati</taxon>
        <taxon>Pseudomonadota</taxon>
        <taxon>Alphaproteobacteria</taxon>
        <taxon>Hyphomonadales</taxon>
        <taxon>Hyphomonadaceae</taxon>
        <taxon>Henriciella</taxon>
    </lineage>
</organism>
<comment type="caution">
    <text evidence="18">The sequence shown here is derived from an EMBL/GenBank/DDBJ whole genome shotgun (WGS) entry which is preliminary data.</text>
</comment>
<dbReference type="Gene3D" id="1.20.120.1760">
    <property type="match status" value="1"/>
</dbReference>
<evidence type="ECO:0000256" key="3">
    <source>
        <dbReference type="ARBA" id="ARBA00005189"/>
    </source>
</evidence>
<evidence type="ECO:0000256" key="13">
    <source>
        <dbReference type="ARBA" id="ARBA00023209"/>
    </source>
</evidence>
<dbReference type="InterPro" id="IPR004570">
    <property type="entry name" value="Phosphatidylglycerol_P_synth"/>
</dbReference>
<keyword evidence="8 16" id="KW-0808">Transferase</keyword>
<evidence type="ECO:0000256" key="1">
    <source>
        <dbReference type="ARBA" id="ARBA00004141"/>
    </source>
</evidence>
<evidence type="ECO:0000256" key="14">
    <source>
        <dbReference type="ARBA" id="ARBA00023264"/>
    </source>
</evidence>
<evidence type="ECO:0000256" key="6">
    <source>
        <dbReference type="ARBA" id="ARBA00014944"/>
    </source>
</evidence>
<evidence type="ECO:0000256" key="10">
    <source>
        <dbReference type="ARBA" id="ARBA00022989"/>
    </source>
</evidence>
<keyword evidence="9 17" id="KW-0812">Transmembrane</keyword>
<dbReference type="PIRSF" id="PIRSF000847">
    <property type="entry name" value="Phos_ph_gly_syn"/>
    <property type="match status" value="1"/>
</dbReference>
<evidence type="ECO:0000256" key="11">
    <source>
        <dbReference type="ARBA" id="ARBA00023098"/>
    </source>
</evidence>
<dbReference type="Proteomes" id="UP000628854">
    <property type="component" value="Unassembled WGS sequence"/>
</dbReference>
<evidence type="ECO:0000256" key="17">
    <source>
        <dbReference type="SAM" id="Phobius"/>
    </source>
</evidence>
<feature type="transmembrane region" description="Helical" evidence="17">
    <location>
        <begin position="140"/>
        <end position="160"/>
    </location>
</feature>
<dbReference type="InterPro" id="IPR050324">
    <property type="entry name" value="CDP-alcohol_PTase-I"/>
</dbReference>
<evidence type="ECO:0000256" key="16">
    <source>
        <dbReference type="RuleBase" id="RU003750"/>
    </source>
</evidence>
<evidence type="ECO:0000256" key="2">
    <source>
        <dbReference type="ARBA" id="ARBA00005042"/>
    </source>
</evidence>
<comment type="similarity">
    <text evidence="4 16">Belongs to the CDP-alcohol phosphatidyltransferase class-I family.</text>
</comment>
<evidence type="ECO:0000256" key="9">
    <source>
        <dbReference type="ARBA" id="ARBA00022692"/>
    </source>
</evidence>
<keyword evidence="12 17" id="KW-0472">Membrane</keyword>
<dbReference type="InterPro" id="IPR043130">
    <property type="entry name" value="CDP-OH_PTrfase_TM_dom"/>
</dbReference>
<gene>
    <name evidence="18" type="ORF">GCM10011503_23840</name>
</gene>